<organism evidence="1 2">
    <name type="scientific">Plakobranchus ocellatus</name>
    <dbReference type="NCBI Taxonomy" id="259542"/>
    <lineage>
        <taxon>Eukaryota</taxon>
        <taxon>Metazoa</taxon>
        <taxon>Spiralia</taxon>
        <taxon>Lophotrochozoa</taxon>
        <taxon>Mollusca</taxon>
        <taxon>Gastropoda</taxon>
        <taxon>Heterobranchia</taxon>
        <taxon>Euthyneura</taxon>
        <taxon>Panpulmonata</taxon>
        <taxon>Sacoglossa</taxon>
        <taxon>Placobranchoidea</taxon>
        <taxon>Plakobranchidae</taxon>
        <taxon>Plakobranchus</taxon>
    </lineage>
</organism>
<comment type="caution">
    <text evidence="1">The sequence shown here is derived from an EMBL/GenBank/DDBJ whole genome shotgun (WGS) entry which is preliminary data.</text>
</comment>
<proteinExistence type="predicted"/>
<evidence type="ECO:0000313" key="1">
    <source>
        <dbReference type="EMBL" id="GFN74689.1"/>
    </source>
</evidence>
<keyword evidence="2" id="KW-1185">Reference proteome</keyword>
<name>A0AAV3XV54_9GAST</name>
<sequence>MFVATNVVVTSAGVTGDIRDTVTVAVYCFILLYSNKDARPLSKVSVKDAHLRNTLAFTLWVFSKLAERHFLSSWSQISKGHLTELCEKHDHTGYIALTTLNFMVHLPCGTVSVHGLRCVVRKKISMAVGRGIHSFS</sequence>
<gene>
    <name evidence="1" type="ORF">PoB_000119500</name>
</gene>
<accession>A0AAV3XV54</accession>
<dbReference type="Proteomes" id="UP000735302">
    <property type="component" value="Unassembled WGS sequence"/>
</dbReference>
<evidence type="ECO:0000313" key="2">
    <source>
        <dbReference type="Proteomes" id="UP000735302"/>
    </source>
</evidence>
<dbReference type="EMBL" id="BLXT01000154">
    <property type="protein sequence ID" value="GFN74689.1"/>
    <property type="molecule type" value="Genomic_DNA"/>
</dbReference>
<dbReference type="AlphaFoldDB" id="A0AAV3XV54"/>
<reference evidence="1 2" key="1">
    <citation type="journal article" date="2021" name="Elife">
        <title>Chloroplast acquisition without the gene transfer in kleptoplastic sea slugs, Plakobranchus ocellatus.</title>
        <authorList>
            <person name="Maeda T."/>
            <person name="Takahashi S."/>
            <person name="Yoshida T."/>
            <person name="Shimamura S."/>
            <person name="Takaki Y."/>
            <person name="Nagai Y."/>
            <person name="Toyoda A."/>
            <person name="Suzuki Y."/>
            <person name="Arimoto A."/>
            <person name="Ishii H."/>
            <person name="Satoh N."/>
            <person name="Nishiyama T."/>
            <person name="Hasebe M."/>
            <person name="Maruyama T."/>
            <person name="Minagawa J."/>
            <person name="Obokata J."/>
            <person name="Shigenobu S."/>
        </authorList>
    </citation>
    <scope>NUCLEOTIDE SEQUENCE [LARGE SCALE GENOMIC DNA]</scope>
</reference>
<protein>
    <submittedName>
        <fullName evidence="1">Uncharacterized protein</fullName>
    </submittedName>
</protein>